<feature type="transmembrane region" description="Helical" evidence="2">
    <location>
        <begin position="39"/>
        <end position="57"/>
    </location>
</feature>
<gene>
    <name evidence="3" type="ORF">BROFUL_03021</name>
</gene>
<feature type="region of interest" description="Disordered" evidence="1">
    <location>
        <begin position="62"/>
        <end position="84"/>
    </location>
</feature>
<protein>
    <submittedName>
        <fullName evidence="3">Uncharacterized protein</fullName>
    </submittedName>
</protein>
<feature type="compositionally biased region" description="Polar residues" evidence="1">
    <location>
        <begin position="62"/>
        <end position="77"/>
    </location>
</feature>
<keyword evidence="2" id="KW-0812">Transmembrane</keyword>
<keyword evidence="2" id="KW-1133">Transmembrane helix</keyword>
<dbReference type="EMBL" id="LAQJ01000282">
    <property type="protein sequence ID" value="KKO18294.1"/>
    <property type="molecule type" value="Genomic_DNA"/>
</dbReference>
<dbReference type="AlphaFoldDB" id="A0A0M2UUX6"/>
<feature type="transmembrane region" description="Helical" evidence="2">
    <location>
        <begin position="12"/>
        <end position="33"/>
    </location>
</feature>
<comment type="caution">
    <text evidence="3">The sequence shown here is derived from an EMBL/GenBank/DDBJ whole genome shotgun (WGS) entry which is preliminary data.</text>
</comment>
<reference evidence="3 4" key="1">
    <citation type="journal article" date="2013" name="BMC Microbiol.">
        <title>Identification of the type II cytochrome c maturation pathway in anammox bacteria by comparative genomics.</title>
        <authorList>
            <person name="Ferousi C."/>
            <person name="Speth D.R."/>
            <person name="Reimann J."/>
            <person name="Op den Camp H.J."/>
            <person name="Allen J.W."/>
            <person name="Keltjens J.T."/>
            <person name="Jetten M.S."/>
        </authorList>
    </citation>
    <scope>NUCLEOTIDE SEQUENCE [LARGE SCALE GENOMIC DNA]</scope>
    <source>
        <strain evidence="3">RU1</strain>
    </source>
</reference>
<evidence type="ECO:0000313" key="3">
    <source>
        <dbReference type="EMBL" id="KKO18294.1"/>
    </source>
</evidence>
<evidence type="ECO:0000256" key="2">
    <source>
        <dbReference type="SAM" id="Phobius"/>
    </source>
</evidence>
<evidence type="ECO:0000256" key="1">
    <source>
        <dbReference type="SAM" id="MobiDB-lite"/>
    </source>
</evidence>
<keyword evidence="4" id="KW-1185">Reference proteome</keyword>
<keyword evidence="2" id="KW-0472">Membrane</keyword>
<sequence>MENDLAKVRIYLMVVVFFSSCFMGLMSGVSIPMLAMRSVVIVCIAGILSKLLIKYIVSVSNTASPKKSDQMNDSIPQDVNHGKD</sequence>
<accession>A0A0M2UUX6</accession>
<dbReference type="PROSITE" id="PS51257">
    <property type="entry name" value="PROKAR_LIPOPROTEIN"/>
    <property type="match status" value="1"/>
</dbReference>
<name>A0A0M2UUX6_9BACT</name>
<evidence type="ECO:0000313" key="4">
    <source>
        <dbReference type="Proteomes" id="UP000034954"/>
    </source>
</evidence>
<proteinExistence type="predicted"/>
<dbReference type="Proteomes" id="UP000034954">
    <property type="component" value="Unassembled WGS sequence"/>
</dbReference>
<organism evidence="3 4">
    <name type="scientific">Candidatus Brocadia fulgida</name>
    <dbReference type="NCBI Taxonomy" id="380242"/>
    <lineage>
        <taxon>Bacteria</taxon>
        <taxon>Pseudomonadati</taxon>
        <taxon>Planctomycetota</taxon>
        <taxon>Candidatus Brocadiia</taxon>
        <taxon>Candidatus Brocadiales</taxon>
        <taxon>Candidatus Brocadiaceae</taxon>
        <taxon>Candidatus Brocadia</taxon>
    </lineage>
</organism>